<dbReference type="EMBL" id="CM042881">
    <property type="protein sequence ID" value="KAI4386713.1"/>
    <property type="molecule type" value="Genomic_DNA"/>
</dbReference>
<reference evidence="2" key="1">
    <citation type="journal article" date="2023" name="Front. Plant Sci.">
        <title>Chromosomal-level genome assembly of Melastoma candidum provides insights into trichome evolution.</title>
        <authorList>
            <person name="Zhong Y."/>
            <person name="Wu W."/>
            <person name="Sun C."/>
            <person name="Zou P."/>
            <person name="Liu Y."/>
            <person name="Dai S."/>
            <person name="Zhou R."/>
        </authorList>
    </citation>
    <scope>NUCLEOTIDE SEQUENCE [LARGE SCALE GENOMIC DNA]</scope>
</reference>
<name>A0ACB9S5Y8_9MYRT</name>
<evidence type="ECO:0000313" key="2">
    <source>
        <dbReference type="Proteomes" id="UP001057402"/>
    </source>
</evidence>
<accession>A0ACB9S5Y8</accession>
<sequence length="84" mass="9540">MPLFCSLSTVDSFHYYWAMPTKLCFSISGALWTRVPFMLRKLSWGCCDDDDDEDDDGDTKPLPFLMGHTSCLKANRANGKSHLM</sequence>
<keyword evidence="2" id="KW-1185">Reference proteome</keyword>
<gene>
    <name evidence="1" type="ORF">MLD38_004621</name>
</gene>
<evidence type="ECO:0000313" key="1">
    <source>
        <dbReference type="EMBL" id="KAI4386713.1"/>
    </source>
</evidence>
<comment type="caution">
    <text evidence="1">The sequence shown here is derived from an EMBL/GenBank/DDBJ whole genome shotgun (WGS) entry which is preliminary data.</text>
</comment>
<proteinExistence type="predicted"/>
<organism evidence="1 2">
    <name type="scientific">Melastoma candidum</name>
    <dbReference type="NCBI Taxonomy" id="119954"/>
    <lineage>
        <taxon>Eukaryota</taxon>
        <taxon>Viridiplantae</taxon>
        <taxon>Streptophyta</taxon>
        <taxon>Embryophyta</taxon>
        <taxon>Tracheophyta</taxon>
        <taxon>Spermatophyta</taxon>
        <taxon>Magnoliopsida</taxon>
        <taxon>eudicotyledons</taxon>
        <taxon>Gunneridae</taxon>
        <taxon>Pentapetalae</taxon>
        <taxon>rosids</taxon>
        <taxon>malvids</taxon>
        <taxon>Myrtales</taxon>
        <taxon>Melastomataceae</taxon>
        <taxon>Melastomatoideae</taxon>
        <taxon>Melastomateae</taxon>
        <taxon>Melastoma</taxon>
    </lineage>
</organism>
<dbReference type="Proteomes" id="UP001057402">
    <property type="component" value="Chromosome 2"/>
</dbReference>
<protein>
    <submittedName>
        <fullName evidence="1">Uncharacterized protein</fullName>
    </submittedName>
</protein>